<keyword evidence="6" id="KW-0539">Nucleus</keyword>
<dbReference type="AlphaFoldDB" id="A0A4D6MEJ8"/>
<feature type="compositionally biased region" description="Low complexity" evidence="8">
    <location>
        <begin position="221"/>
        <end position="230"/>
    </location>
</feature>
<evidence type="ECO:0000256" key="8">
    <source>
        <dbReference type="SAM" id="MobiDB-lite"/>
    </source>
</evidence>
<organism evidence="11 12">
    <name type="scientific">Vigna unguiculata</name>
    <name type="common">Cowpea</name>
    <dbReference type="NCBI Taxonomy" id="3917"/>
    <lineage>
        <taxon>Eukaryota</taxon>
        <taxon>Viridiplantae</taxon>
        <taxon>Streptophyta</taxon>
        <taxon>Embryophyta</taxon>
        <taxon>Tracheophyta</taxon>
        <taxon>Spermatophyta</taxon>
        <taxon>Magnoliopsida</taxon>
        <taxon>eudicotyledons</taxon>
        <taxon>Gunneridae</taxon>
        <taxon>Pentapetalae</taxon>
        <taxon>rosids</taxon>
        <taxon>fabids</taxon>
        <taxon>Fabales</taxon>
        <taxon>Fabaceae</taxon>
        <taxon>Papilionoideae</taxon>
        <taxon>50 kb inversion clade</taxon>
        <taxon>NPAAA clade</taxon>
        <taxon>indigoferoid/millettioid clade</taxon>
        <taxon>Phaseoleae</taxon>
        <taxon>Vigna</taxon>
    </lineage>
</organism>
<feature type="domain" description="RRM" evidence="9">
    <location>
        <begin position="313"/>
        <end position="390"/>
    </location>
</feature>
<evidence type="ECO:0000313" key="12">
    <source>
        <dbReference type="Proteomes" id="UP000501690"/>
    </source>
</evidence>
<name>A0A4D6MEJ8_VIGUN</name>
<protein>
    <submittedName>
        <fullName evidence="11">THO complex subunit 4</fullName>
    </submittedName>
</protein>
<dbReference type="GO" id="GO:0003729">
    <property type="term" value="F:mRNA binding"/>
    <property type="evidence" value="ECO:0007669"/>
    <property type="project" value="TreeGrafter"/>
</dbReference>
<dbReference type="Proteomes" id="UP000501690">
    <property type="component" value="Linkage Group LG6"/>
</dbReference>
<dbReference type="PANTHER" id="PTHR19965:SF33">
    <property type="entry name" value="THO COMPLEX SUBUNIT 4D"/>
    <property type="match status" value="1"/>
</dbReference>
<feature type="compositionally biased region" description="Basic and acidic residues" evidence="8">
    <location>
        <begin position="467"/>
        <end position="486"/>
    </location>
</feature>
<dbReference type="CDD" id="cd12680">
    <property type="entry name" value="RRM_THOC4"/>
    <property type="match status" value="1"/>
</dbReference>
<feature type="compositionally biased region" description="Basic and acidic residues" evidence="8">
    <location>
        <begin position="73"/>
        <end position="82"/>
    </location>
</feature>
<dbReference type="InterPro" id="IPR012677">
    <property type="entry name" value="Nucleotide-bd_a/b_plait_sf"/>
</dbReference>
<evidence type="ECO:0000259" key="9">
    <source>
        <dbReference type="PROSITE" id="PS50102"/>
    </source>
</evidence>
<dbReference type="SMART" id="SM00384">
    <property type="entry name" value="AT_hook"/>
    <property type="match status" value="5"/>
</dbReference>
<proteinExistence type="predicted"/>
<dbReference type="SUPFAM" id="SSF46785">
    <property type="entry name" value="Winged helix' DNA-binding domain"/>
    <property type="match status" value="1"/>
</dbReference>
<sequence>MATGDFINKSLSLPPYPEMILEAVEALNEGNGSNKTSISKYIESRYGVLPPGHKVLLNVHLAKMRDSGELDFWKNNYTKRDPNAPPRRGRGRPPKPKELLPPGIVQSPPRPRGRPPKGPSDMQRPPKATAGSGRPRGRPRKMARPAGGFGEASGSSLKPSGKPRGRPPKDAERRKVKRLKSPREHFKMTQTIFPLFRFSHFFLRIKNRSNRGGRGRGGRGRVQSGRGPSGALNGGRMAGAVNSRRITGAGNGGRTSGAVRRGPLMVNTRPSSYAIAKASSKISIRRTRPFPWQHDLFEDSLRAAGIQGVEVGTKLYVSNLDHGVTNEDIRELFSELGELKRYAVHYDKNGHPSGSAEVVYTRRSDAFAALKRYNNVLLDGKPMKIEIVGSNAELPVSARVNVTGVNGRRKRTVVMTPRGGPAGGRAIPNRGAGWGRRGGTRSGNGRGRGAGGRGRGNGRGGGRGRGRKDGVEKSAEELDKELETYHAEAMNIS</sequence>
<dbReference type="PROSITE" id="PS50102">
    <property type="entry name" value="RRM"/>
    <property type="match status" value="1"/>
</dbReference>
<dbReference type="Pfam" id="PF00076">
    <property type="entry name" value="RRM_1"/>
    <property type="match status" value="1"/>
</dbReference>
<evidence type="ECO:0000256" key="1">
    <source>
        <dbReference type="ARBA" id="ARBA00004123"/>
    </source>
</evidence>
<dbReference type="PRINTS" id="PR00930">
    <property type="entry name" value="HIGHMOBLTYIY"/>
</dbReference>
<dbReference type="PANTHER" id="PTHR19965">
    <property type="entry name" value="RNA AND EXPORT FACTOR BINDING PROTEIN"/>
    <property type="match status" value="1"/>
</dbReference>
<gene>
    <name evidence="11" type="ORF">DEO72_LG6g3187</name>
</gene>
<evidence type="ECO:0000256" key="5">
    <source>
        <dbReference type="ARBA" id="ARBA00023125"/>
    </source>
</evidence>
<feature type="region of interest" description="Disordered" evidence="8">
    <location>
        <begin position="413"/>
        <end position="493"/>
    </location>
</feature>
<accession>A0A4D6MEJ8</accession>
<feature type="domain" description="H15" evidence="10">
    <location>
        <begin position="12"/>
        <end position="81"/>
    </location>
</feature>
<dbReference type="EMBL" id="CP039350">
    <property type="protein sequence ID" value="QCD98466.1"/>
    <property type="molecule type" value="Genomic_DNA"/>
</dbReference>
<dbReference type="InterPro" id="IPR000116">
    <property type="entry name" value="HMGA"/>
</dbReference>
<dbReference type="InterPro" id="IPR005818">
    <property type="entry name" value="Histone_H1/H5_H15"/>
</dbReference>
<keyword evidence="12" id="KW-1185">Reference proteome</keyword>
<feature type="compositionally biased region" description="Gly residues" evidence="8">
    <location>
        <begin position="432"/>
        <end position="463"/>
    </location>
</feature>
<evidence type="ECO:0000256" key="2">
    <source>
        <dbReference type="ARBA" id="ARBA00004286"/>
    </source>
</evidence>
<feature type="region of interest" description="Disordered" evidence="8">
    <location>
        <begin position="73"/>
        <end position="185"/>
    </location>
</feature>
<dbReference type="GO" id="GO:0005634">
    <property type="term" value="C:nucleus"/>
    <property type="evidence" value="ECO:0007669"/>
    <property type="project" value="UniProtKB-SubCell"/>
</dbReference>
<evidence type="ECO:0000313" key="11">
    <source>
        <dbReference type="EMBL" id="QCD98466.1"/>
    </source>
</evidence>
<evidence type="ECO:0000256" key="4">
    <source>
        <dbReference type="ARBA" id="ARBA00022884"/>
    </source>
</evidence>
<dbReference type="SUPFAM" id="SSF54928">
    <property type="entry name" value="RNA-binding domain, RBD"/>
    <property type="match status" value="1"/>
</dbReference>
<keyword evidence="3" id="KW-0677">Repeat</keyword>
<evidence type="ECO:0000259" key="10">
    <source>
        <dbReference type="PROSITE" id="PS51504"/>
    </source>
</evidence>
<dbReference type="InterPro" id="IPR051229">
    <property type="entry name" value="ALYREF_mRNA_export"/>
</dbReference>
<evidence type="ECO:0000256" key="3">
    <source>
        <dbReference type="ARBA" id="ARBA00022737"/>
    </source>
</evidence>
<evidence type="ECO:0000256" key="6">
    <source>
        <dbReference type="ARBA" id="ARBA00023242"/>
    </source>
</evidence>
<dbReference type="GO" id="GO:0003677">
    <property type="term" value="F:DNA binding"/>
    <property type="evidence" value="ECO:0007669"/>
    <property type="project" value="UniProtKB-KW"/>
</dbReference>
<dbReference type="InterPro" id="IPR025715">
    <property type="entry name" value="FoP_C"/>
</dbReference>
<dbReference type="PRINTS" id="PR00929">
    <property type="entry name" value="ATHOOK"/>
</dbReference>
<keyword evidence="4 7" id="KW-0694">RNA-binding</keyword>
<dbReference type="GO" id="GO:0006406">
    <property type="term" value="P:mRNA export from nucleus"/>
    <property type="evidence" value="ECO:0007669"/>
    <property type="project" value="TreeGrafter"/>
</dbReference>
<dbReference type="InterPro" id="IPR017956">
    <property type="entry name" value="AT_hook_DNA-bd_motif"/>
</dbReference>
<dbReference type="InterPro" id="IPR036388">
    <property type="entry name" value="WH-like_DNA-bd_sf"/>
</dbReference>
<dbReference type="InterPro" id="IPR035979">
    <property type="entry name" value="RBD_domain_sf"/>
</dbReference>
<dbReference type="Gene3D" id="1.10.10.10">
    <property type="entry name" value="Winged helix-like DNA-binding domain superfamily/Winged helix DNA-binding domain"/>
    <property type="match status" value="1"/>
</dbReference>
<dbReference type="SMART" id="SM00526">
    <property type="entry name" value="H15"/>
    <property type="match status" value="1"/>
</dbReference>
<dbReference type="Gene3D" id="3.30.70.330">
    <property type="match status" value="1"/>
</dbReference>
<dbReference type="Pfam" id="PF13865">
    <property type="entry name" value="FoP_duplication"/>
    <property type="match status" value="1"/>
</dbReference>
<dbReference type="FunFam" id="1.10.10.10:FF:000493">
    <property type="entry name" value="HMG-Y-related protein A"/>
    <property type="match status" value="1"/>
</dbReference>
<feature type="region of interest" description="Disordered" evidence="8">
    <location>
        <begin position="208"/>
        <end position="264"/>
    </location>
</feature>
<dbReference type="GO" id="GO:0000786">
    <property type="term" value="C:nucleosome"/>
    <property type="evidence" value="ECO:0007669"/>
    <property type="project" value="InterPro"/>
</dbReference>
<feature type="compositionally biased region" description="Basic residues" evidence="8">
    <location>
        <begin position="208"/>
        <end position="219"/>
    </location>
</feature>
<dbReference type="InterPro" id="IPR036390">
    <property type="entry name" value="WH_DNA-bd_sf"/>
</dbReference>
<dbReference type="GO" id="GO:0006334">
    <property type="term" value="P:nucleosome assembly"/>
    <property type="evidence" value="ECO:0007669"/>
    <property type="project" value="InterPro"/>
</dbReference>
<reference evidence="11 12" key="1">
    <citation type="submission" date="2019-04" db="EMBL/GenBank/DDBJ databases">
        <title>An improved genome assembly and genetic linkage map for asparagus bean, Vigna unguiculata ssp. sesquipedialis.</title>
        <authorList>
            <person name="Xia Q."/>
            <person name="Zhang R."/>
            <person name="Dong Y."/>
        </authorList>
    </citation>
    <scope>NUCLEOTIDE SEQUENCE [LARGE SCALE GENOMIC DNA]</scope>
    <source>
        <tissue evidence="11">Leaf</tissue>
    </source>
</reference>
<dbReference type="SMART" id="SM00360">
    <property type="entry name" value="RRM"/>
    <property type="match status" value="1"/>
</dbReference>
<keyword evidence="5" id="KW-0238">DNA-binding</keyword>
<dbReference type="GO" id="GO:0006355">
    <property type="term" value="P:regulation of DNA-templated transcription"/>
    <property type="evidence" value="ECO:0007669"/>
    <property type="project" value="InterPro"/>
</dbReference>
<evidence type="ECO:0000256" key="7">
    <source>
        <dbReference type="PROSITE-ProRule" id="PRU00176"/>
    </source>
</evidence>
<comment type="subcellular location">
    <subcellularLocation>
        <location evidence="2">Chromosome</location>
    </subcellularLocation>
    <subcellularLocation>
        <location evidence="1">Nucleus</location>
    </subcellularLocation>
</comment>
<dbReference type="InterPro" id="IPR000504">
    <property type="entry name" value="RRM_dom"/>
</dbReference>
<dbReference type="SMART" id="SM01218">
    <property type="entry name" value="FoP_duplication"/>
    <property type="match status" value="1"/>
</dbReference>
<dbReference type="Pfam" id="PF00538">
    <property type="entry name" value="Linker_histone"/>
    <property type="match status" value="1"/>
</dbReference>
<dbReference type="PROSITE" id="PS51504">
    <property type="entry name" value="H15"/>
    <property type="match status" value="1"/>
</dbReference>